<dbReference type="Gene3D" id="3.30.40.10">
    <property type="entry name" value="Zinc/RING finger domain, C3HC4 (zinc finger)"/>
    <property type="match status" value="1"/>
</dbReference>
<feature type="domain" description="B box-type" evidence="6">
    <location>
        <begin position="100"/>
        <end position="147"/>
    </location>
</feature>
<evidence type="ECO:0000259" key="6">
    <source>
        <dbReference type="PROSITE" id="PS50119"/>
    </source>
</evidence>
<dbReference type="Gene3D" id="3.30.160.60">
    <property type="entry name" value="Classic Zinc Finger"/>
    <property type="match status" value="1"/>
</dbReference>
<accession>A0A210Q0N4</accession>
<dbReference type="EMBL" id="NEDP02005302">
    <property type="protein sequence ID" value="OWF42296.1"/>
    <property type="molecule type" value="Genomic_DNA"/>
</dbReference>
<sequence length="235" mass="26662">MATSSAVTGANPLNCLLCWNVYNIPRSLPCKHTFCEECLCSYIESSEIQESNSDKYFECPACRVFVKVPDTNASATDISKRFQLNTLYKSVSRSHNTDGAHCDVCLSDNETETANAWCIECGEALCTDCRVAHKKVRHTKKHQVVDLADAFQNVLAYSRSNEECTKHPETMLELFCLNHKELCCALCVPTFHNGCKNIRSLDDIAKRVEKHRDRTSFIQEFKNMKTELMSISQQK</sequence>
<dbReference type="InterPro" id="IPR013083">
    <property type="entry name" value="Znf_RING/FYVE/PHD"/>
</dbReference>
<keyword evidence="2 4" id="KW-0863">Zinc-finger</keyword>
<evidence type="ECO:0000313" key="8">
    <source>
        <dbReference type="Proteomes" id="UP000242188"/>
    </source>
</evidence>
<dbReference type="Proteomes" id="UP000242188">
    <property type="component" value="Unassembled WGS sequence"/>
</dbReference>
<dbReference type="SMART" id="SM00184">
    <property type="entry name" value="RING"/>
    <property type="match status" value="1"/>
</dbReference>
<keyword evidence="1" id="KW-0479">Metal-binding</keyword>
<dbReference type="GO" id="GO:0045087">
    <property type="term" value="P:innate immune response"/>
    <property type="evidence" value="ECO:0007669"/>
    <property type="project" value="TreeGrafter"/>
</dbReference>
<dbReference type="SUPFAM" id="SSF57850">
    <property type="entry name" value="RING/U-box"/>
    <property type="match status" value="1"/>
</dbReference>
<gene>
    <name evidence="7" type="ORF">KP79_PYT16474</name>
</gene>
<evidence type="ECO:0000256" key="3">
    <source>
        <dbReference type="ARBA" id="ARBA00022833"/>
    </source>
</evidence>
<dbReference type="CDD" id="cd19756">
    <property type="entry name" value="Bbox2"/>
    <property type="match status" value="1"/>
</dbReference>
<feature type="domain" description="RING-type" evidence="5">
    <location>
        <begin position="15"/>
        <end position="63"/>
    </location>
</feature>
<evidence type="ECO:0000256" key="1">
    <source>
        <dbReference type="ARBA" id="ARBA00022723"/>
    </source>
</evidence>
<reference evidence="7 8" key="1">
    <citation type="journal article" date="2017" name="Nat. Ecol. Evol.">
        <title>Scallop genome provides insights into evolution of bilaterian karyotype and development.</title>
        <authorList>
            <person name="Wang S."/>
            <person name="Zhang J."/>
            <person name="Jiao W."/>
            <person name="Li J."/>
            <person name="Xun X."/>
            <person name="Sun Y."/>
            <person name="Guo X."/>
            <person name="Huan P."/>
            <person name="Dong B."/>
            <person name="Zhang L."/>
            <person name="Hu X."/>
            <person name="Sun X."/>
            <person name="Wang J."/>
            <person name="Zhao C."/>
            <person name="Wang Y."/>
            <person name="Wang D."/>
            <person name="Huang X."/>
            <person name="Wang R."/>
            <person name="Lv J."/>
            <person name="Li Y."/>
            <person name="Zhang Z."/>
            <person name="Liu B."/>
            <person name="Lu W."/>
            <person name="Hui Y."/>
            <person name="Liang J."/>
            <person name="Zhou Z."/>
            <person name="Hou R."/>
            <person name="Li X."/>
            <person name="Liu Y."/>
            <person name="Li H."/>
            <person name="Ning X."/>
            <person name="Lin Y."/>
            <person name="Zhao L."/>
            <person name="Xing Q."/>
            <person name="Dou J."/>
            <person name="Li Y."/>
            <person name="Mao J."/>
            <person name="Guo H."/>
            <person name="Dou H."/>
            <person name="Li T."/>
            <person name="Mu C."/>
            <person name="Jiang W."/>
            <person name="Fu Q."/>
            <person name="Fu X."/>
            <person name="Miao Y."/>
            <person name="Liu J."/>
            <person name="Yu Q."/>
            <person name="Li R."/>
            <person name="Liao H."/>
            <person name="Li X."/>
            <person name="Kong Y."/>
            <person name="Jiang Z."/>
            <person name="Chourrout D."/>
            <person name="Li R."/>
            <person name="Bao Z."/>
        </authorList>
    </citation>
    <scope>NUCLEOTIDE SEQUENCE [LARGE SCALE GENOMIC DNA]</scope>
    <source>
        <strain evidence="7 8">PY_sf001</strain>
    </source>
</reference>
<evidence type="ECO:0000313" key="7">
    <source>
        <dbReference type="EMBL" id="OWF42296.1"/>
    </source>
</evidence>
<dbReference type="PANTHER" id="PTHR25462:SF299">
    <property type="entry name" value="E3 UBIQUITIN-PROTEIN LIGASE TRIM56"/>
    <property type="match status" value="1"/>
</dbReference>
<evidence type="ECO:0000256" key="2">
    <source>
        <dbReference type="ARBA" id="ARBA00022771"/>
    </source>
</evidence>
<dbReference type="AlphaFoldDB" id="A0A210Q0N4"/>
<dbReference type="InterPro" id="IPR001841">
    <property type="entry name" value="Znf_RING"/>
</dbReference>
<dbReference type="InterPro" id="IPR000315">
    <property type="entry name" value="Znf_B-box"/>
</dbReference>
<evidence type="ECO:0000259" key="5">
    <source>
        <dbReference type="PROSITE" id="PS50089"/>
    </source>
</evidence>
<keyword evidence="3" id="KW-0862">Zinc</keyword>
<dbReference type="GO" id="GO:0061630">
    <property type="term" value="F:ubiquitin protein ligase activity"/>
    <property type="evidence" value="ECO:0007669"/>
    <property type="project" value="TreeGrafter"/>
</dbReference>
<dbReference type="Pfam" id="PF13445">
    <property type="entry name" value="zf-RING_UBOX"/>
    <property type="match status" value="1"/>
</dbReference>
<protein>
    <submittedName>
        <fullName evidence="7">E3 ubiquitin-protein ligase TRIM56</fullName>
    </submittedName>
</protein>
<proteinExistence type="predicted"/>
<evidence type="ECO:0000256" key="4">
    <source>
        <dbReference type="PROSITE-ProRule" id="PRU00024"/>
    </source>
</evidence>
<dbReference type="InterPro" id="IPR047153">
    <property type="entry name" value="TRIM45/56/19-like"/>
</dbReference>
<dbReference type="GO" id="GO:0008270">
    <property type="term" value="F:zinc ion binding"/>
    <property type="evidence" value="ECO:0007669"/>
    <property type="project" value="UniProtKB-KW"/>
</dbReference>
<dbReference type="SUPFAM" id="SSF57845">
    <property type="entry name" value="B-box zinc-binding domain"/>
    <property type="match status" value="1"/>
</dbReference>
<dbReference type="OrthoDB" id="6150003at2759"/>
<keyword evidence="8" id="KW-1185">Reference proteome</keyword>
<dbReference type="InterPro" id="IPR027370">
    <property type="entry name" value="Znf-RING_euk"/>
</dbReference>
<name>A0A210Q0N4_MIZYE</name>
<dbReference type="PROSITE" id="PS00518">
    <property type="entry name" value="ZF_RING_1"/>
    <property type="match status" value="1"/>
</dbReference>
<comment type="caution">
    <text evidence="7">The sequence shown here is derived from an EMBL/GenBank/DDBJ whole genome shotgun (WGS) entry which is preliminary data.</text>
</comment>
<dbReference type="InterPro" id="IPR017907">
    <property type="entry name" value="Znf_RING_CS"/>
</dbReference>
<dbReference type="SMART" id="SM00336">
    <property type="entry name" value="BBOX"/>
    <property type="match status" value="1"/>
</dbReference>
<dbReference type="GO" id="GO:0005654">
    <property type="term" value="C:nucleoplasm"/>
    <property type="evidence" value="ECO:0007669"/>
    <property type="project" value="TreeGrafter"/>
</dbReference>
<dbReference type="PANTHER" id="PTHR25462">
    <property type="entry name" value="BONUS, ISOFORM C-RELATED"/>
    <property type="match status" value="1"/>
</dbReference>
<dbReference type="PROSITE" id="PS50089">
    <property type="entry name" value="ZF_RING_2"/>
    <property type="match status" value="1"/>
</dbReference>
<dbReference type="GO" id="GO:0060340">
    <property type="term" value="P:positive regulation of type I interferon-mediated signaling pathway"/>
    <property type="evidence" value="ECO:0007669"/>
    <property type="project" value="TreeGrafter"/>
</dbReference>
<organism evidence="7 8">
    <name type="scientific">Mizuhopecten yessoensis</name>
    <name type="common">Japanese scallop</name>
    <name type="synonym">Patinopecten yessoensis</name>
    <dbReference type="NCBI Taxonomy" id="6573"/>
    <lineage>
        <taxon>Eukaryota</taxon>
        <taxon>Metazoa</taxon>
        <taxon>Spiralia</taxon>
        <taxon>Lophotrochozoa</taxon>
        <taxon>Mollusca</taxon>
        <taxon>Bivalvia</taxon>
        <taxon>Autobranchia</taxon>
        <taxon>Pteriomorphia</taxon>
        <taxon>Pectinida</taxon>
        <taxon>Pectinoidea</taxon>
        <taxon>Pectinidae</taxon>
        <taxon>Mizuhopecten</taxon>
    </lineage>
</organism>
<dbReference type="PROSITE" id="PS50119">
    <property type="entry name" value="ZF_BBOX"/>
    <property type="match status" value="1"/>
</dbReference>